<dbReference type="Pfam" id="PF00102">
    <property type="entry name" value="Y_phosphatase"/>
    <property type="match status" value="1"/>
</dbReference>
<comment type="caution">
    <text evidence="3">The sequence shown here is derived from an EMBL/GenBank/DDBJ whole genome shotgun (WGS) entry which is preliminary data.</text>
</comment>
<dbReference type="GO" id="GO:0004725">
    <property type="term" value="F:protein tyrosine phosphatase activity"/>
    <property type="evidence" value="ECO:0007669"/>
    <property type="project" value="InterPro"/>
</dbReference>
<dbReference type="SMART" id="SM00404">
    <property type="entry name" value="PTPc_motif"/>
    <property type="match status" value="1"/>
</dbReference>
<dbReference type="Gene3D" id="3.90.190.10">
    <property type="entry name" value="Protein tyrosine phosphatase superfamily"/>
    <property type="match status" value="1"/>
</dbReference>
<dbReference type="SMART" id="SM00194">
    <property type="entry name" value="PTPc"/>
    <property type="match status" value="1"/>
</dbReference>
<dbReference type="InterPro" id="IPR003595">
    <property type="entry name" value="Tyr_Pase_cat"/>
</dbReference>
<organism evidence="3 4">
    <name type="scientific">Meganyctiphanes norvegica</name>
    <name type="common">Northern krill</name>
    <name type="synonym">Thysanopoda norvegica</name>
    <dbReference type="NCBI Taxonomy" id="48144"/>
    <lineage>
        <taxon>Eukaryota</taxon>
        <taxon>Metazoa</taxon>
        <taxon>Ecdysozoa</taxon>
        <taxon>Arthropoda</taxon>
        <taxon>Crustacea</taxon>
        <taxon>Multicrustacea</taxon>
        <taxon>Malacostraca</taxon>
        <taxon>Eumalacostraca</taxon>
        <taxon>Eucarida</taxon>
        <taxon>Euphausiacea</taxon>
        <taxon>Euphausiidae</taxon>
        <taxon>Meganyctiphanes</taxon>
    </lineage>
</organism>
<dbReference type="SUPFAM" id="SSF52799">
    <property type="entry name" value="(Phosphotyrosine protein) phosphatases II"/>
    <property type="match status" value="1"/>
</dbReference>
<dbReference type="EMBL" id="CAXKWB010013115">
    <property type="protein sequence ID" value="CAL4106686.1"/>
    <property type="molecule type" value="Genomic_DNA"/>
</dbReference>
<dbReference type="PROSITE" id="PS50055">
    <property type="entry name" value="TYR_PHOSPHATASE_PTP"/>
    <property type="match status" value="1"/>
</dbReference>
<feature type="domain" description="Tyrosine-protein phosphatase" evidence="1">
    <location>
        <begin position="1"/>
        <end position="224"/>
    </location>
</feature>
<keyword evidence="4" id="KW-1185">Reference proteome</keyword>
<sequence>MQIVWKRHTDEHTVFLNNIKGGEGSQYINAARVNSFMKKDALLVMEHPMSHTLSHAWHLVMEKNVAVWVLLHSFAEDNESFPDVLSSNIPEVNITICEVSNSNLFKESQVIMKKEGSPTPYTMSVLEIHGWHSDTCLPSSPDTLLQALDRVNQLTQNPGIALFSCRDGVSGCGVAVSLWLILERYHHLSSIDIYKSVLSVQYDRTQFIQDLEQYNFLYTSVKTYVASF</sequence>
<protein>
    <submittedName>
        <fullName evidence="3">Uncharacterized protein</fullName>
    </submittedName>
</protein>
<dbReference type="InterPro" id="IPR000242">
    <property type="entry name" value="PTP_cat"/>
</dbReference>
<feature type="non-terminal residue" evidence="3">
    <location>
        <position position="228"/>
    </location>
</feature>
<proteinExistence type="predicted"/>
<dbReference type="PANTHER" id="PTHR19134">
    <property type="entry name" value="RECEPTOR-TYPE TYROSINE-PROTEIN PHOSPHATASE"/>
    <property type="match status" value="1"/>
</dbReference>
<evidence type="ECO:0000313" key="3">
    <source>
        <dbReference type="EMBL" id="CAL4106686.1"/>
    </source>
</evidence>
<evidence type="ECO:0000259" key="2">
    <source>
        <dbReference type="PROSITE" id="PS50056"/>
    </source>
</evidence>
<name>A0AAV2R1N2_MEGNR</name>
<dbReference type="Proteomes" id="UP001497623">
    <property type="component" value="Unassembled WGS sequence"/>
</dbReference>
<dbReference type="InterPro" id="IPR029021">
    <property type="entry name" value="Prot-tyrosine_phosphatase-like"/>
</dbReference>
<evidence type="ECO:0000313" key="4">
    <source>
        <dbReference type="Proteomes" id="UP001497623"/>
    </source>
</evidence>
<dbReference type="PRINTS" id="PR00700">
    <property type="entry name" value="PRTYPHPHTASE"/>
</dbReference>
<evidence type="ECO:0000259" key="1">
    <source>
        <dbReference type="PROSITE" id="PS50055"/>
    </source>
</evidence>
<feature type="domain" description="Tyrosine specific protein phosphatases" evidence="2">
    <location>
        <begin position="142"/>
        <end position="215"/>
    </location>
</feature>
<dbReference type="GO" id="GO:0048666">
    <property type="term" value="P:neuron development"/>
    <property type="evidence" value="ECO:0007669"/>
    <property type="project" value="UniProtKB-ARBA"/>
</dbReference>
<dbReference type="AlphaFoldDB" id="A0AAV2R1N2"/>
<dbReference type="PANTHER" id="PTHR19134:SF449">
    <property type="entry name" value="TYROSINE-PROTEIN PHOSPHATASE 1"/>
    <property type="match status" value="1"/>
</dbReference>
<accession>A0AAV2R1N2</accession>
<dbReference type="InterPro" id="IPR050348">
    <property type="entry name" value="Protein-Tyr_Phosphatase"/>
</dbReference>
<dbReference type="InterPro" id="IPR000387">
    <property type="entry name" value="Tyr_Pase_dom"/>
</dbReference>
<dbReference type="PROSITE" id="PS50056">
    <property type="entry name" value="TYR_PHOSPHATASE_2"/>
    <property type="match status" value="1"/>
</dbReference>
<reference evidence="3 4" key="1">
    <citation type="submission" date="2024-05" db="EMBL/GenBank/DDBJ databases">
        <authorList>
            <person name="Wallberg A."/>
        </authorList>
    </citation>
    <scope>NUCLEOTIDE SEQUENCE [LARGE SCALE GENOMIC DNA]</scope>
</reference>
<gene>
    <name evidence="3" type="ORF">MNOR_LOCUS18390</name>
</gene>